<reference evidence="1 2" key="1">
    <citation type="journal article" date="2016" name="Nat. Commun.">
        <title>Thousands of microbial genomes shed light on interconnected biogeochemical processes in an aquifer system.</title>
        <authorList>
            <person name="Anantharaman K."/>
            <person name="Brown C.T."/>
            <person name="Hug L.A."/>
            <person name="Sharon I."/>
            <person name="Castelle C.J."/>
            <person name="Probst A.J."/>
            <person name="Thomas B.C."/>
            <person name="Singh A."/>
            <person name="Wilkins M.J."/>
            <person name="Karaoz U."/>
            <person name="Brodie E.L."/>
            <person name="Williams K.H."/>
            <person name="Hubbard S.S."/>
            <person name="Banfield J.F."/>
        </authorList>
    </citation>
    <scope>NUCLEOTIDE SEQUENCE [LARGE SCALE GENOMIC DNA]</scope>
</reference>
<evidence type="ECO:0000313" key="2">
    <source>
        <dbReference type="Proteomes" id="UP000178176"/>
    </source>
</evidence>
<comment type="caution">
    <text evidence="1">The sequence shown here is derived from an EMBL/GenBank/DDBJ whole genome shotgun (WGS) entry which is preliminary data.</text>
</comment>
<dbReference type="AlphaFoldDB" id="A0A1F4YH21"/>
<organism evidence="1 2">
    <name type="scientific">Candidatus Amesbacteria bacterium RIFCSPHIGHO2_01_FULL_48_32b</name>
    <dbReference type="NCBI Taxonomy" id="1797253"/>
    <lineage>
        <taxon>Bacteria</taxon>
        <taxon>Candidatus Amesiibacteriota</taxon>
    </lineage>
</organism>
<accession>A0A1F4YH21</accession>
<dbReference type="Proteomes" id="UP000178176">
    <property type="component" value="Unassembled WGS sequence"/>
</dbReference>
<gene>
    <name evidence="1" type="ORF">A2876_04950</name>
</gene>
<protein>
    <submittedName>
        <fullName evidence="1">Uncharacterized protein</fullName>
    </submittedName>
</protein>
<dbReference type="EMBL" id="MEXH01000001">
    <property type="protein sequence ID" value="OGC93222.1"/>
    <property type="molecule type" value="Genomic_DNA"/>
</dbReference>
<name>A0A1F4YH21_9BACT</name>
<evidence type="ECO:0000313" key="1">
    <source>
        <dbReference type="EMBL" id="OGC93222.1"/>
    </source>
</evidence>
<proteinExistence type="predicted"/>
<sequence length="69" mass="7792">MAITNTTVIELDPRDTSYDLAGRAVEWLVVMRALKQVSPKEVERIGKELADIQAEAIRTRKLGGERIRL</sequence>